<dbReference type="Pfam" id="PF00413">
    <property type="entry name" value="Peptidase_M10"/>
    <property type="match status" value="1"/>
</dbReference>
<proteinExistence type="predicted"/>
<evidence type="ECO:0000313" key="7">
    <source>
        <dbReference type="EMBL" id="GAA1559003.1"/>
    </source>
</evidence>
<keyword evidence="2" id="KW-0479">Metal-binding</keyword>
<feature type="domain" description="Peptidase M10 metallopeptidase" evidence="6">
    <location>
        <begin position="212"/>
        <end position="266"/>
    </location>
</feature>
<accession>A0ABP4NEE8</accession>
<dbReference type="RefSeq" id="WP_344210330.1">
    <property type="nucleotide sequence ID" value="NZ_BAAAOS010000007.1"/>
</dbReference>
<dbReference type="Gene3D" id="3.40.390.10">
    <property type="entry name" value="Collagenase (Catalytic Domain)"/>
    <property type="match status" value="1"/>
</dbReference>
<evidence type="ECO:0000256" key="2">
    <source>
        <dbReference type="ARBA" id="ARBA00022723"/>
    </source>
</evidence>
<dbReference type="InterPro" id="IPR001818">
    <property type="entry name" value="Pept_M10_metallopeptidase"/>
</dbReference>
<feature type="chain" id="PRO_5046571929" description="Peptidase M10 metallopeptidase domain-containing protein" evidence="5">
    <location>
        <begin position="29"/>
        <end position="271"/>
    </location>
</feature>
<keyword evidence="3" id="KW-0378">Hydrolase</keyword>
<protein>
    <recommendedName>
        <fullName evidence="6">Peptidase M10 metallopeptidase domain-containing protein</fullName>
    </recommendedName>
</protein>
<reference evidence="8" key="1">
    <citation type="journal article" date="2019" name="Int. J. Syst. Evol. Microbiol.">
        <title>The Global Catalogue of Microorganisms (GCM) 10K type strain sequencing project: providing services to taxonomists for standard genome sequencing and annotation.</title>
        <authorList>
            <consortium name="The Broad Institute Genomics Platform"/>
            <consortium name="The Broad Institute Genome Sequencing Center for Infectious Disease"/>
            <person name="Wu L."/>
            <person name="Ma J."/>
        </authorList>
    </citation>
    <scope>NUCLEOTIDE SEQUENCE [LARGE SCALE GENOMIC DNA]</scope>
    <source>
        <strain evidence="8">JCM 14969</strain>
    </source>
</reference>
<dbReference type="EMBL" id="BAAAOS010000007">
    <property type="protein sequence ID" value="GAA1559003.1"/>
    <property type="molecule type" value="Genomic_DNA"/>
</dbReference>
<name>A0ABP4NEE8_9ACTN</name>
<keyword evidence="5" id="KW-0732">Signal</keyword>
<keyword evidence="1" id="KW-0645">Protease</keyword>
<keyword evidence="8" id="KW-1185">Reference proteome</keyword>
<feature type="signal peptide" evidence="5">
    <location>
        <begin position="1"/>
        <end position="28"/>
    </location>
</feature>
<evidence type="ECO:0000256" key="4">
    <source>
        <dbReference type="ARBA" id="ARBA00022833"/>
    </source>
</evidence>
<evidence type="ECO:0000256" key="3">
    <source>
        <dbReference type="ARBA" id="ARBA00022801"/>
    </source>
</evidence>
<dbReference type="SUPFAM" id="SSF55486">
    <property type="entry name" value="Metalloproteases ('zincins'), catalytic domain"/>
    <property type="match status" value="1"/>
</dbReference>
<gene>
    <name evidence="7" type="ORF">GCM10009789_10530</name>
</gene>
<evidence type="ECO:0000259" key="6">
    <source>
        <dbReference type="Pfam" id="PF00413"/>
    </source>
</evidence>
<evidence type="ECO:0000313" key="8">
    <source>
        <dbReference type="Proteomes" id="UP001500393"/>
    </source>
</evidence>
<evidence type="ECO:0000256" key="5">
    <source>
        <dbReference type="SAM" id="SignalP"/>
    </source>
</evidence>
<keyword evidence="4" id="KW-0862">Zinc</keyword>
<organism evidence="7 8">
    <name type="scientific">Kribbella sancticallisti</name>
    <dbReference type="NCBI Taxonomy" id="460087"/>
    <lineage>
        <taxon>Bacteria</taxon>
        <taxon>Bacillati</taxon>
        <taxon>Actinomycetota</taxon>
        <taxon>Actinomycetes</taxon>
        <taxon>Propionibacteriales</taxon>
        <taxon>Kribbellaceae</taxon>
        <taxon>Kribbella</taxon>
    </lineage>
</organism>
<dbReference type="Proteomes" id="UP001500393">
    <property type="component" value="Unassembled WGS sequence"/>
</dbReference>
<dbReference type="InterPro" id="IPR024079">
    <property type="entry name" value="MetalloPept_cat_dom_sf"/>
</dbReference>
<comment type="caution">
    <text evidence="7">The sequence shown here is derived from an EMBL/GenBank/DDBJ whole genome shotgun (WGS) entry which is preliminary data.</text>
</comment>
<sequence length="271" mass="28570">MINRRAVIATALSLFAVTVCVTPWGAAAAAAAGTATSSVAVQAAATEAASGDDEVVVVQRNAVGAVTKVTRYEPAGSAEKLRAELRARGVTGIVPAGEMGPNKIQACAPFVGTAAAWCSHAWAYNQFNDPQVYFLDHTPAGYPVTDAVADWYQSPGIDSYYRWHTQGCPGNGRHCVHVYAVNSPLSWYGQTSWAANAPQGPAKVELNTRLLGNATQRRKTTCHELGHALGLDHNSSTNSCLKSGTVGAGWSVRPSGDDFQVLNQLYPKPGT</sequence>
<evidence type="ECO:0000256" key="1">
    <source>
        <dbReference type="ARBA" id="ARBA00022670"/>
    </source>
</evidence>